<organism evidence="1 2">
    <name type="scientific">Trifolium medium</name>
    <dbReference type="NCBI Taxonomy" id="97028"/>
    <lineage>
        <taxon>Eukaryota</taxon>
        <taxon>Viridiplantae</taxon>
        <taxon>Streptophyta</taxon>
        <taxon>Embryophyta</taxon>
        <taxon>Tracheophyta</taxon>
        <taxon>Spermatophyta</taxon>
        <taxon>Magnoliopsida</taxon>
        <taxon>eudicotyledons</taxon>
        <taxon>Gunneridae</taxon>
        <taxon>Pentapetalae</taxon>
        <taxon>rosids</taxon>
        <taxon>fabids</taxon>
        <taxon>Fabales</taxon>
        <taxon>Fabaceae</taxon>
        <taxon>Papilionoideae</taxon>
        <taxon>50 kb inversion clade</taxon>
        <taxon>NPAAA clade</taxon>
        <taxon>Hologalegina</taxon>
        <taxon>IRL clade</taxon>
        <taxon>Trifolieae</taxon>
        <taxon>Trifolium</taxon>
    </lineage>
</organism>
<reference evidence="1 2" key="1">
    <citation type="journal article" date="2018" name="Front. Plant Sci.">
        <title>Red Clover (Trifolium pratense) and Zigzag Clover (T. medium) - A Picture of Genomic Similarities and Differences.</title>
        <authorList>
            <person name="Dluhosova J."/>
            <person name="Istvanek J."/>
            <person name="Nedelnik J."/>
            <person name="Repkova J."/>
        </authorList>
    </citation>
    <scope>NUCLEOTIDE SEQUENCE [LARGE SCALE GENOMIC DNA]</scope>
    <source>
        <strain evidence="2">cv. 10/8</strain>
        <tissue evidence="1">Leaf</tissue>
    </source>
</reference>
<dbReference type="Proteomes" id="UP000265520">
    <property type="component" value="Unassembled WGS sequence"/>
</dbReference>
<accession>A0A392U801</accession>
<dbReference type="AlphaFoldDB" id="A0A392U801"/>
<protein>
    <submittedName>
        <fullName evidence="1">Uncharacterized protein</fullName>
    </submittedName>
</protein>
<comment type="caution">
    <text evidence="1">The sequence shown here is derived from an EMBL/GenBank/DDBJ whole genome shotgun (WGS) entry which is preliminary data.</text>
</comment>
<evidence type="ECO:0000313" key="2">
    <source>
        <dbReference type="Proteomes" id="UP000265520"/>
    </source>
</evidence>
<keyword evidence="2" id="KW-1185">Reference proteome</keyword>
<dbReference type="EMBL" id="LXQA010759586">
    <property type="protein sequence ID" value="MCI69603.1"/>
    <property type="molecule type" value="Genomic_DNA"/>
</dbReference>
<name>A0A392U801_9FABA</name>
<feature type="non-terminal residue" evidence="1">
    <location>
        <position position="42"/>
    </location>
</feature>
<sequence>MPNLLKPGSVSPKRSGKTLERILLSSADFIAAQDTTPKIASS</sequence>
<evidence type="ECO:0000313" key="1">
    <source>
        <dbReference type="EMBL" id="MCI69603.1"/>
    </source>
</evidence>
<proteinExistence type="predicted"/>